<gene>
    <name evidence="2" type="ORF">pmac_cds_334</name>
</gene>
<evidence type="ECO:0000313" key="2">
    <source>
        <dbReference type="EMBL" id="AVK77022.1"/>
    </source>
</evidence>
<feature type="compositionally biased region" description="Polar residues" evidence="1">
    <location>
        <begin position="97"/>
        <end position="118"/>
    </location>
</feature>
<feature type="compositionally biased region" description="Basic residues" evidence="1">
    <location>
        <begin position="1"/>
        <end position="13"/>
    </location>
</feature>
<feature type="region of interest" description="Disordered" evidence="1">
    <location>
        <begin position="162"/>
        <end position="270"/>
    </location>
</feature>
<feature type="region of interest" description="Disordered" evidence="1">
    <location>
        <begin position="1"/>
        <end position="48"/>
    </location>
</feature>
<feature type="compositionally biased region" description="Low complexity" evidence="1">
    <location>
        <begin position="214"/>
        <end position="229"/>
    </location>
</feature>
<organism evidence="2">
    <name type="scientific">Pandoravirus macleodensis</name>
    <dbReference type="NCBI Taxonomy" id="2107707"/>
    <lineage>
        <taxon>Viruses</taxon>
        <taxon>Pandoravirus</taxon>
    </lineage>
</organism>
<sequence length="564" mass="58717">MGRNRKRVGGRAAKRGDAGGKGDLAQAHTPASMQTPHDDTAAGPETSGFFDVSTLTTISMSGNHVSDALPRAAPLATGSTVVVDAAANNDHHDGNAETASGPSATNSADDVTATNDGNGHSGDGAQDETTIEDRGVVPADVPPVQRAYDLFARLRVWSAASASAERSVIVDDPSALDEPTADDPHRDSSRGDGSNVEQHPQRDTKPSDERLTGSDNEAAAPSADAALDSHTVDRPNAESNSPVNDPRSGASLSNEPNQEDGAETDGSVAPVDTIALVDVCARTEADAVSQHTLDGSTNDGENKNVESNSGNDPGRADVLYSMPECTNETITTTTTTSTTDAAHAAPCLTDRHGVGTSPQEATNNAQTIAARPNSRRRTATEATYGTWTPVDEPGWTEGAVGTLDAHASRVIAGKPSPRIVVFAHGAAPSALAAVRRFGPDAIVWVVSSAPDARNIERHGCSVVRWPARTAAVSADNLCVRDLVTAIPWDRVDVVVDMGTGRSPGQRAHILANIVPRMRGGGIYACAVDCRQAALELLRTGAAAIIHEHDHIVVVESTRVHDTRP</sequence>
<accession>A0A2U7UF43</accession>
<feature type="compositionally biased region" description="Basic and acidic residues" evidence="1">
    <location>
        <begin position="199"/>
        <end position="212"/>
    </location>
</feature>
<proteinExistence type="predicted"/>
<dbReference type="EMBL" id="MG011691">
    <property type="protein sequence ID" value="AVK77022.1"/>
    <property type="molecule type" value="Genomic_DNA"/>
</dbReference>
<feature type="region of interest" description="Disordered" evidence="1">
    <location>
        <begin position="348"/>
        <end position="379"/>
    </location>
</feature>
<feature type="region of interest" description="Disordered" evidence="1">
    <location>
        <begin position="89"/>
        <end position="138"/>
    </location>
</feature>
<feature type="compositionally biased region" description="Polar residues" evidence="1">
    <location>
        <begin position="356"/>
        <end position="367"/>
    </location>
</feature>
<evidence type="ECO:0000256" key="1">
    <source>
        <dbReference type="SAM" id="MobiDB-lite"/>
    </source>
</evidence>
<dbReference type="KEGG" id="vg:36841477"/>
<feature type="compositionally biased region" description="Polar residues" evidence="1">
    <location>
        <begin position="290"/>
        <end position="311"/>
    </location>
</feature>
<dbReference type="GeneID" id="36841477"/>
<reference evidence="2" key="1">
    <citation type="journal article" date="2018" name="Nat. Commun.">
        <title>Diversity and evolution of the emerging Pandoraviridae family.</title>
        <authorList>
            <person name="Legendre M."/>
            <person name="Fabre E."/>
            <person name="Poirot O."/>
            <person name="Jeudy S."/>
            <person name="Lartigue A."/>
            <person name="Alempic J.M."/>
            <person name="Beucher L."/>
            <person name="Philippe N."/>
            <person name="Bertaux L."/>
            <person name="Christo-Foroux E."/>
            <person name="Labadie K."/>
            <person name="Coute Y."/>
            <person name="Abergel C."/>
            <person name="Claverie J.M."/>
        </authorList>
    </citation>
    <scope>NUCLEOTIDE SEQUENCE [LARGE SCALE GENOMIC DNA]</scope>
    <source>
        <strain evidence="2">Macleodensis</strain>
    </source>
</reference>
<protein>
    <submittedName>
        <fullName evidence="2">Uncharacterized protein</fullName>
    </submittedName>
</protein>
<dbReference type="Proteomes" id="UP000249758">
    <property type="component" value="Segment"/>
</dbReference>
<feature type="region of interest" description="Disordered" evidence="1">
    <location>
        <begin position="290"/>
        <end position="319"/>
    </location>
</feature>
<name>A0A2U7UF43_9VIRU</name>
<dbReference type="RefSeq" id="YP_009481018.1">
    <property type="nucleotide sequence ID" value="NC_037665.1"/>
</dbReference>